<dbReference type="GO" id="GO:0046983">
    <property type="term" value="F:protein dimerization activity"/>
    <property type="evidence" value="ECO:0007669"/>
    <property type="project" value="InterPro"/>
</dbReference>
<dbReference type="Pfam" id="PF05699">
    <property type="entry name" value="Dimer_Tnp_hAT"/>
    <property type="match status" value="1"/>
</dbReference>
<dbReference type="Proteomes" id="UP001280121">
    <property type="component" value="Unassembled WGS sequence"/>
</dbReference>
<dbReference type="InterPro" id="IPR012337">
    <property type="entry name" value="RNaseH-like_sf"/>
</dbReference>
<sequence length="666" mass="75367">MSVKMAAADASFNVRDHGTAQSEKSRVQCNYCCKVMSGFSRLKYHLGGIRGDVTPCEKVPENVREFFRNVLLGTKRGLIKEVGELHHPDRPQKRNVCSDSNGVKRIKREASQNANCEGGGHEDTESELEGATQHVSLLSRKIGSPAGSNAEMKKVSVSWQAQKCIGRFFYEMGIDFIVANSPSFRGMINAMLSHSQGEYEIPSCDELKGLILQEEVKEMRERVERIRHSWETTGCSILLDGWIDENGRNLVSFIVDCPQGPIYLRSSDVTAAIGDVNALQLLLDGVIEEVGVDNVVQIIASFTTGWMGHVGKQFMERQRTVFWTVSASHCIELVLEKIRMLDSVRGILDKAKTITRFIHGHAAVLKLFRDYSGSGELIKRCKVSSAAPYMTLENIVLEEENLKAMFASSAWNASNWSSRTEGNRVVNLVKDRSFWTEALRVVKTAIPLVNVVRLINRADKPQVGYIYETMDQVKETIAKEFNQKKSMYMPIWNVIDEIWDAHLHSPLHAGAYYLNPSLFYSSDVYCDKEVSSGMFYCIRMVQDQLTQALIALQLDKYINAKGDFSEGSNLDERNKYHPVEWWSHYGNQCPELQKFAIRILSQNCDGGSKYGLKRSLCEKLLRNGRNDVEQQELSDLTFVHYNLQLQMSKGGIVYDDEVDPMNDWIL</sequence>
<comment type="caution">
    <text evidence="3">The sequence shown here is derived from an EMBL/GenBank/DDBJ whole genome shotgun (WGS) entry which is preliminary data.</text>
</comment>
<dbReference type="AlphaFoldDB" id="A0AAD9TRM4"/>
<evidence type="ECO:0000259" key="2">
    <source>
        <dbReference type="Pfam" id="PF05699"/>
    </source>
</evidence>
<evidence type="ECO:0000259" key="1">
    <source>
        <dbReference type="Pfam" id="PF04937"/>
    </source>
</evidence>
<dbReference type="SUPFAM" id="SSF53098">
    <property type="entry name" value="Ribonuclease H-like"/>
    <property type="match status" value="1"/>
</dbReference>
<dbReference type="InterPro" id="IPR007021">
    <property type="entry name" value="DUF659"/>
</dbReference>
<keyword evidence="4" id="KW-1185">Reference proteome</keyword>
<dbReference type="EMBL" id="JANJYI010000007">
    <property type="protein sequence ID" value="KAK2640708.1"/>
    <property type="molecule type" value="Genomic_DNA"/>
</dbReference>
<feature type="domain" description="DUF659" evidence="1">
    <location>
        <begin position="202"/>
        <end position="354"/>
    </location>
</feature>
<organism evidence="3 4">
    <name type="scientific">Dipteronia dyeriana</name>
    <dbReference type="NCBI Taxonomy" id="168575"/>
    <lineage>
        <taxon>Eukaryota</taxon>
        <taxon>Viridiplantae</taxon>
        <taxon>Streptophyta</taxon>
        <taxon>Embryophyta</taxon>
        <taxon>Tracheophyta</taxon>
        <taxon>Spermatophyta</taxon>
        <taxon>Magnoliopsida</taxon>
        <taxon>eudicotyledons</taxon>
        <taxon>Gunneridae</taxon>
        <taxon>Pentapetalae</taxon>
        <taxon>rosids</taxon>
        <taxon>malvids</taxon>
        <taxon>Sapindales</taxon>
        <taxon>Sapindaceae</taxon>
        <taxon>Hippocastanoideae</taxon>
        <taxon>Acereae</taxon>
        <taxon>Dipteronia</taxon>
    </lineage>
</organism>
<protein>
    <submittedName>
        <fullName evidence="3">Uncharacterized protein</fullName>
    </submittedName>
</protein>
<evidence type="ECO:0000313" key="3">
    <source>
        <dbReference type="EMBL" id="KAK2640708.1"/>
    </source>
</evidence>
<accession>A0AAD9TRM4</accession>
<dbReference type="PANTHER" id="PTHR32166">
    <property type="entry name" value="OSJNBA0013A04.12 PROTEIN"/>
    <property type="match status" value="1"/>
</dbReference>
<proteinExistence type="predicted"/>
<feature type="domain" description="HAT C-terminal dimerisation" evidence="2">
    <location>
        <begin position="566"/>
        <end position="643"/>
    </location>
</feature>
<dbReference type="PANTHER" id="PTHR32166:SF63">
    <property type="entry name" value="HAT TRANSPOSON SUPERFAMILY PROTEIN"/>
    <property type="match status" value="1"/>
</dbReference>
<dbReference type="Pfam" id="PF04937">
    <property type="entry name" value="DUF659"/>
    <property type="match status" value="1"/>
</dbReference>
<reference evidence="3" key="1">
    <citation type="journal article" date="2023" name="Plant J.">
        <title>Genome sequences and population genomics provide insights into the demographic history, inbreeding, and mutation load of two 'living fossil' tree species of Dipteronia.</title>
        <authorList>
            <person name="Feng Y."/>
            <person name="Comes H.P."/>
            <person name="Chen J."/>
            <person name="Zhu S."/>
            <person name="Lu R."/>
            <person name="Zhang X."/>
            <person name="Li P."/>
            <person name="Qiu J."/>
            <person name="Olsen K.M."/>
            <person name="Qiu Y."/>
        </authorList>
    </citation>
    <scope>NUCLEOTIDE SEQUENCE</scope>
    <source>
        <strain evidence="3">KIB01</strain>
    </source>
</reference>
<gene>
    <name evidence="3" type="ORF">Ddye_022471</name>
</gene>
<dbReference type="InterPro" id="IPR008906">
    <property type="entry name" value="HATC_C_dom"/>
</dbReference>
<evidence type="ECO:0000313" key="4">
    <source>
        <dbReference type="Proteomes" id="UP001280121"/>
    </source>
</evidence>
<name>A0AAD9TRM4_9ROSI</name>